<dbReference type="RefSeq" id="WP_029925312.1">
    <property type="nucleotide sequence ID" value="NZ_CP130431.1"/>
</dbReference>
<protein>
    <submittedName>
        <fullName evidence="1">Uncharacterized protein</fullName>
    </submittedName>
</protein>
<reference evidence="1 3" key="1">
    <citation type="submission" date="2019-09" db="EMBL/GenBank/DDBJ databases">
        <title>Taxonomic organization of the family Brucellaceae based on a phylogenomic approach.</title>
        <authorList>
            <person name="Leclercq S."/>
            <person name="Cloeckaert A."/>
            <person name="Zygmunt M.S."/>
        </authorList>
    </citation>
    <scope>NUCLEOTIDE SEQUENCE [LARGE SCALE GENOMIC DNA]</scope>
    <source>
        <strain evidence="1 3">LMG 3313</strain>
    </source>
</reference>
<dbReference type="AlphaFoldDB" id="A0A6L3Z936"/>
<evidence type="ECO:0000313" key="2">
    <source>
        <dbReference type="EMBL" id="MBE0564270.1"/>
    </source>
</evidence>
<name>A0A6L3Z936_BRUAN</name>
<comment type="caution">
    <text evidence="1">The sequence shown here is derived from an EMBL/GenBank/DDBJ whole genome shotgun (WGS) entry which is preliminary data.</text>
</comment>
<evidence type="ECO:0000313" key="3">
    <source>
        <dbReference type="Proteomes" id="UP000481876"/>
    </source>
</evidence>
<organism evidence="1 3">
    <name type="scientific">Brucella anthropi</name>
    <name type="common">Ochrobactrum anthropi</name>
    <dbReference type="NCBI Taxonomy" id="529"/>
    <lineage>
        <taxon>Bacteria</taxon>
        <taxon>Pseudomonadati</taxon>
        <taxon>Pseudomonadota</taxon>
        <taxon>Alphaproteobacteria</taxon>
        <taxon>Hyphomicrobiales</taxon>
        <taxon>Brucellaceae</taxon>
        <taxon>Brucella/Ochrobactrum group</taxon>
        <taxon>Brucella</taxon>
    </lineage>
</organism>
<accession>A0A6L3Z936</accession>
<dbReference type="Proteomes" id="UP000481876">
    <property type="component" value="Unassembled WGS sequence"/>
</dbReference>
<dbReference type="EMBL" id="WBWS01000007">
    <property type="protein sequence ID" value="KAB2770977.1"/>
    <property type="molecule type" value="Genomic_DNA"/>
</dbReference>
<dbReference type="EMBL" id="JACZKO010000072">
    <property type="protein sequence ID" value="MBE0564270.1"/>
    <property type="molecule type" value="Genomic_DNA"/>
</dbReference>
<evidence type="ECO:0000313" key="1">
    <source>
        <dbReference type="EMBL" id="KAB2770977.1"/>
    </source>
</evidence>
<gene>
    <name evidence="1" type="ORF">F9L04_08240</name>
    <name evidence="2" type="ORF">IH622_26135</name>
</gene>
<proteinExistence type="predicted"/>
<dbReference type="Proteomes" id="UP000642265">
    <property type="component" value="Unassembled WGS sequence"/>
</dbReference>
<reference evidence="2" key="2">
    <citation type="submission" date="2020-09" db="EMBL/GenBank/DDBJ databases">
        <authorList>
            <person name="Dalcin Martins P."/>
        </authorList>
    </citation>
    <scope>NUCLEOTIDE SEQUENCE</scope>
    <source>
        <strain evidence="2">MAG47</strain>
    </source>
</reference>
<sequence>MMVSFHVADPDANRIAFFLSMKTTPQVYCPTELRLMSLIGSFVALAARREIIFSLSKEKKTQIGQCLITIFAAKTLSSTSGLKRHHPEKPPQLFRVMFACVEGR</sequence>
<reference evidence="2" key="3">
    <citation type="submission" date="2020-10" db="EMBL/GenBank/DDBJ databases">
        <title>Enrichment of novel Verrucomicrobia, Bacteroidetes and Krumholzibacteria in an oxygen-limited, methane- and iron-fed bioreactor inoculated with Bothnian Sea sediments.</title>
        <authorList>
            <person name="Martins P.D."/>
            <person name="de Jong A."/>
            <person name="Lenstra W.K."/>
            <person name="van Helmond N.A.G.M."/>
            <person name="Slomp C.P."/>
            <person name="Jetten M.S.M."/>
            <person name="Welte C.U."/>
            <person name="Rasigraf O."/>
        </authorList>
    </citation>
    <scope>NUCLEOTIDE SEQUENCE</scope>
    <source>
        <strain evidence="2">MAG47</strain>
    </source>
</reference>